<comment type="catalytic activity">
    <reaction evidence="5">
        <text>XMP + diphosphate = xanthine + 5-phospho-alpha-D-ribose 1-diphosphate</text>
        <dbReference type="Rhea" id="RHEA:10800"/>
        <dbReference type="ChEBI" id="CHEBI:17712"/>
        <dbReference type="ChEBI" id="CHEBI:33019"/>
        <dbReference type="ChEBI" id="CHEBI:57464"/>
        <dbReference type="ChEBI" id="CHEBI:58017"/>
        <dbReference type="EC" id="2.4.2.22"/>
    </reaction>
</comment>
<dbReference type="EMBL" id="FQXK01000013">
    <property type="protein sequence ID" value="SHI15833.1"/>
    <property type="molecule type" value="Genomic_DNA"/>
</dbReference>
<sequence length="193" mass="21041">MNFLEERIASDGQVRAGNILKVDSFLNHQLDVELLDKIGKTFYKKYKDKGINKVLTVEASGIAIACMTAQYFHVPVVFAKKAKSKNLDGDLYTSVVHSFTYDKDYNVTLAKKFLSSEDKVLLVDDFLAVGKAMNGLIDICNQAGATVAGIGIAIEKGFQDGGSRLRGAGYDVTSLAIVDAMDEEKGLTFRDQG</sequence>
<dbReference type="CDD" id="cd06223">
    <property type="entry name" value="PRTases_typeI"/>
    <property type="match status" value="1"/>
</dbReference>
<dbReference type="UniPathway" id="UPA00602">
    <property type="reaction ID" value="UER00658"/>
</dbReference>
<evidence type="ECO:0000256" key="3">
    <source>
        <dbReference type="ARBA" id="ARBA00022679"/>
    </source>
</evidence>
<comment type="pathway">
    <text evidence="5">Purine metabolism; XMP biosynthesis via salvage pathway; XMP from xanthine: step 1/1.</text>
</comment>
<evidence type="ECO:0000256" key="6">
    <source>
        <dbReference type="NCBIfam" id="TIGR01744"/>
    </source>
</evidence>
<dbReference type="EC" id="2.4.2.22" evidence="5 6"/>
<dbReference type="Proteomes" id="UP000184278">
    <property type="component" value="Unassembled WGS sequence"/>
</dbReference>
<comment type="subcellular location">
    <subcellularLocation>
        <location evidence="5">Cytoplasm</location>
    </subcellularLocation>
</comment>
<comment type="similarity">
    <text evidence="5">Belongs to the purine/pyrimidine phosphoribosyltransferase family. Xpt subfamily.</text>
</comment>
<dbReference type="GO" id="GO:0046110">
    <property type="term" value="P:xanthine metabolic process"/>
    <property type="evidence" value="ECO:0007669"/>
    <property type="project" value="UniProtKB-UniRule"/>
</dbReference>
<evidence type="ECO:0000313" key="8">
    <source>
        <dbReference type="EMBL" id="SHI15833.1"/>
    </source>
</evidence>
<keyword evidence="1 5" id="KW-0963">Cytoplasm</keyword>
<proteinExistence type="inferred from homology"/>
<dbReference type="NCBIfam" id="NF006671">
    <property type="entry name" value="PRK09219.1"/>
    <property type="match status" value="1"/>
</dbReference>
<evidence type="ECO:0000256" key="5">
    <source>
        <dbReference type="HAMAP-Rule" id="MF_01184"/>
    </source>
</evidence>
<keyword evidence="4 5" id="KW-0660">Purine salvage</keyword>
<feature type="domain" description="Phosphoribosyltransferase" evidence="7">
    <location>
        <begin position="34"/>
        <end position="157"/>
    </location>
</feature>
<dbReference type="AlphaFoldDB" id="A0A1M5YWB1"/>
<feature type="binding site" evidence="5">
    <location>
        <position position="27"/>
    </location>
    <ligand>
        <name>xanthine</name>
        <dbReference type="ChEBI" id="CHEBI:17712"/>
    </ligand>
</feature>
<dbReference type="PANTHER" id="PTHR43864:SF1">
    <property type="entry name" value="XANTHINE PHOSPHORIBOSYLTRANSFERASE"/>
    <property type="match status" value="1"/>
</dbReference>
<dbReference type="SUPFAM" id="SSF53271">
    <property type="entry name" value="PRTase-like"/>
    <property type="match status" value="1"/>
</dbReference>
<dbReference type="RefSeq" id="WP_073387074.1">
    <property type="nucleotide sequence ID" value="NZ_FQXK01000013.1"/>
</dbReference>
<organism evidence="8 9">
    <name type="scientific">Butyrivibrio fibrisolvens DSM 3071</name>
    <dbReference type="NCBI Taxonomy" id="1121131"/>
    <lineage>
        <taxon>Bacteria</taxon>
        <taxon>Bacillati</taxon>
        <taxon>Bacillota</taxon>
        <taxon>Clostridia</taxon>
        <taxon>Lachnospirales</taxon>
        <taxon>Lachnospiraceae</taxon>
        <taxon>Butyrivibrio</taxon>
    </lineage>
</organism>
<dbReference type="GO" id="GO:0005737">
    <property type="term" value="C:cytoplasm"/>
    <property type="evidence" value="ECO:0007669"/>
    <property type="project" value="UniProtKB-SubCell"/>
</dbReference>
<dbReference type="Pfam" id="PF00156">
    <property type="entry name" value="Pribosyltran"/>
    <property type="match status" value="1"/>
</dbReference>
<dbReference type="STRING" id="1121131.SAMN02745229_01749"/>
<dbReference type="NCBIfam" id="TIGR01744">
    <property type="entry name" value="XPRTase"/>
    <property type="match status" value="1"/>
</dbReference>
<dbReference type="GeneID" id="89510009"/>
<keyword evidence="3 5" id="KW-0808">Transferase</keyword>
<evidence type="ECO:0000256" key="1">
    <source>
        <dbReference type="ARBA" id="ARBA00022490"/>
    </source>
</evidence>
<protein>
    <recommendedName>
        <fullName evidence="5 6">Xanthine phosphoribosyltransferase</fullName>
        <shortName evidence="5">XPRTase</shortName>
        <ecNumber evidence="5 6">2.4.2.22</ecNumber>
    </recommendedName>
</protein>
<keyword evidence="2 5" id="KW-0328">Glycosyltransferase</keyword>
<dbReference type="GO" id="GO:0032265">
    <property type="term" value="P:XMP salvage"/>
    <property type="evidence" value="ECO:0007669"/>
    <property type="project" value="UniProtKB-UniRule"/>
</dbReference>
<gene>
    <name evidence="5" type="primary">xpt</name>
    <name evidence="8" type="ORF">SAMN02745229_01749</name>
</gene>
<dbReference type="InterPro" id="IPR029057">
    <property type="entry name" value="PRTase-like"/>
</dbReference>
<dbReference type="GO" id="GO:0006166">
    <property type="term" value="P:purine ribonucleoside salvage"/>
    <property type="evidence" value="ECO:0007669"/>
    <property type="project" value="UniProtKB-KW"/>
</dbReference>
<dbReference type="OrthoDB" id="9790678at2"/>
<comment type="subunit">
    <text evidence="5">Homodimer.</text>
</comment>
<keyword evidence="9" id="KW-1185">Reference proteome</keyword>
<accession>A0A1M5YWB1</accession>
<evidence type="ECO:0000313" key="9">
    <source>
        <dbReference type="Proteomes" id="UP000184278"/>
    </source>
</evidence>
<dbReference type="HAMAP" id="MF_01184">
    <property type="entry name" value="XPRTase"/>
    <property type="match status" value="1"/>
</dbReference>
<dbReference type="InterPro" id="IPR050118">
    <property type="entry name" value="Pur/Pyrimidine_PRTase"/>
</dbReference>
<comment type="function">
    <text evidence="5">Converts the preformed base xanthine, a product of nucleic acid breakdown, to xanthosine 5'-monophosphate (XMP), so it can be reused for RNA or DNA synthesis.</text>
</comment>
<evidence type="ECO:0000256" key="4">
    <source>
        <dbReference type="ARBA" id="ARBA00022726"/>
    </source>
</evidence>
<dbReference type="PANTHER" id="PTHR43864">
    <property type="entry name" value="HYPOXANTHINE/GUANINE PHOSPHORIBOSYLTRANSFERASE"/>
    <property type="match status" value="1"/>
</dbReference>
<feature type="binding site" evidence="5">
    <location>
        <begin position="128"/>
        <end position="132"/>
    </location>
    <ligand>
        <name>5-phospho-alpha-D-ribose 1-diphosphate</name>
        <dbReference type="ChEBI" id="CHEBI:58017"/>
    </ligand>
</feature>
<reference evidence="9" key="1">
    <citation type="submission" date="2016-11" db="EMBL/GenBank/DDBJ databases">
        <authorList>
            <person name="Varghese N."/>
            <person name="Submissions S."/>
        </authorList>
    </citation>
    <scope>NUCLEOTIDE SEQUENCE [LARGE SCALE GENOMIC DNA]</scope>
    <source>
        <strain evidence="9">DSM 3071</strain>
    </source>
</reference>
<dbReference type="GO" id="GO:0000310">
    <property type="term" value="F:xanthine phosphoribosyltransferase activity"/>
    <property type="evidence" value="ECO:0007669"/>
    <property type="project" value="UniProtKB-UniRule"/>
</dbReference>
<evidence type="ECO:0000259" key="7">
    <source>
        <dbReference type="Pfam" id="PF00156"/>
    </source>
</evidence>
<evidence type="ECO:0000256" key="2">
    <source>
        <dbReference type="ARBA" id="ARBA00022676"/>
    </source>
</evidence>
<name>A0A1M5YWB1_BUTFI</name>
<dbReference type="InterPro" id="IPR010079">
    <property type="entry name" value="Xanthine_PRibTrfase"/>
</dbReference>
<dbReference type="Gene3D" id="3.40.50.2020">
    <property type="match status" value="1"/>
</dbReference>
<feature type="binding site" evidence="5">
    <location>
        <position position="20"/>
    </location>
    <ligand>
        <name>xanthine</name>
        <dbReference type="ChEBI" id="CHEBI:17712"/>
    </ligand>
</feature>
<dbReference type="InterPro" id="IPR000836">
    <property type="entry name" value="PRTase_dom"/>
</dbReference>
<feature type="binding site" evidence="5">
    <location>
        <position position="156"/>
    </location>
    <ligand>
        <name>xanthine</name>
        <dbReference type="ChEBI" id="CHEBI:17712"/>
    </ligand>
</feature>